<keyword evidence="7 9" id="KW-0472">Membrane</keyword>
<evidence type="ECO:0000256" key="3">
    <source>
        <dbReference type="ARBA" id="ARBA00022448"/>
    </source>
</evidence>
<accession>A0A144MJM7</accession>
<feature type="transmembrane region" description="Helical" evidence="9">
    <location>
        <begin position="412"/>
        <end position="435"/>
    </location>
</feature>
<dbReference type="PANTHER" id="PTHR43271:SF1">
    <property type="entry name" value="INNER MEMBRANE TRANSPORT PROTEIN YNFM"/>
    <property type="match status" value="1"/>
</dbReference>
<reference evidence="12" key="1">
    <citation type="submission" date="2016-03" db="EMBL/GenBank/DDBJ databases">
        <authorList>
            <person name="Ploux O."/>
        </authorList>
    </citation>
    <scope>NUCLEOTIDE SEQUENCE [LARGE SCALE GENOMIC DNA]</scope>
    <source>
        <strain evidence="12">BS258</strain>
    </source>
</reference>
<proteinExistence type="inferred from homology"/>
<dbReference type="InterPro" id="IPR036259">
    <property type="entry name" value="MFS_trans_sf"/>
</dbReference>
<dbReference type="Proteomes" id="UP000075950">
    <property type="component" value="Chromosome"/>
</dbReference>
<dbReference type="CDD" id="cd17324">
    <property type="entry name" value="MFS_NepI_like"/>
    <property type="match status" value="1"/>
</dbReference>
<gene>
    <name evidence="11" type="ORF">A2T55_16580</name>
</gene>
<evidence type="ECO:0000256" key="6">
    <source>
        <dbReference type="ARBA" id="ARBA00022989"/>
    </source>
</evidence>
<feature type="transmembrane region" description="Helical" evidence="9">
    <location>
        <begin position="50"/>
        <end position="69"/>
    </location>
</feature>
<protein>
    <submittedName>
        <fullName evidence="11">MFS transporter</fullName>
    </submittedName>
</protein>
<dbReference type="SUPFAM" id="SSF103473">
    <property type="entry name" value="MFS general substrate transporter"/>
    <property type="match status" value="1"/>
</dbReference>
<dbReference type="AlphaFoldDB" id="A0A144MJM7"/>
<feature type="transmembrane region" description="Helical" evidence="9">
    <location>
        <begin position="347"/>
        <end position="371"/>
    </location>
</feature>
<evidence type="ECO:0000259" key="10">
    <source>
        <dbReference type="PROSITE" id="PS50850"/>
    </source>
</evidence>
<feature type="transmembrane region" description="Helical" evidence="9">
    <location>
        <begin position="133"/>
        <end position="156"/>
    </location>
</feature>
<evidence type="ECO:0000256" key="9">
    <source>
        <dbReference type="SAM" id="Phobius"/>
    </source>
</evidence>
<feature type="transmembrane region" description="Helical" evidence="9">
    <location>
        <begin position="259"/>
        <end position="281"/>
    </location>
</feature>
<feature type="region of interest" description="Disordered" evidence="8">
    <location>
        <begin position="205"/>
        <end position="249"/>
    </location>
</feature>
<dbReference type="Gene3D" id="1.20.1250.20">
    <property type="entry name" value="MFS general substrate transporter like domains"/>
    <property type="match status" value="1"/>
</dbReference>
<dbReference type="PROSITE" id="PS50850">
    <property type="entry name" value="MFS"/>
    <property type="match status" value="1"/>
</dbReference>
<evidence type="ECO:0000313" key="12">
    <source>
        <dbReference type="Proteomes" id="UP000075950"/>
    </source>
</evidence>
<dbReference type="InterPro" id="IPR020846">
    <property type="entry name" value="MFS_dom"/>
</dbReference>
<feature type="transmembrane region" description="Helical" evidence="9">
    <location>
        <begin position="12"/>
        <end position="30"/>
    </location>
</feature>
<evidence type="ECO:0000256" key="4">
    <source>
        <dbReference type="ARBA" id="ARBA00022475"/>
    </source>
</evidence>
<dbReference type="KEGG" id="bly:A2T55_16580"/>
<sequence length="439" mass="45570">MSTGEPSPTSTRRTVAAVFLAGIAVFLVLYETQGLLPAIRDAYGIDGPTASLTVSATNVAMACFLIPFSMLAPRIGHARQIGAGVIVAAILALILPFTPTPELLIVVRFLQGVAIASVPATAMAYLSLRLPPAALPGAIGVYIAGNTIGGLCSRLLTGLASEFLGWHGGLAFTAVVSLIFGLIVVWLLRHDLFSTARSRAVVDTDTVDSNPTDTDPTLTEAADPSADGDAVRGGDKTDDGGAGSAQPPRRAIPLRGGLWRIYLTGFLCMIVFGGSFTMLGTRLQQDPWRLSEGAVALFFLIYLVGTVVTTYYGRLATKFSRTRITLAGMVIALAGAGLTLVDSLVVIIIGMSLLTAGFFLGHTGASAAASAARPGVDSTRSAAIYLTVYYLGTSLGAWLSAVLFSGFAWPGVVGMCAASLIAVLVLTLTGAPIGFRKRN</sequence>
<feature type="transmembrane region" description="Helical" evidence="9">
    <location>
        <begin position="324"/>
        <end position="341"/>
    </location>
</feature>
<feature type="transmembrane region" description="Helical" evidence="9">
    <location>
        <begin position="293"/>
        <end position="312"/>
    </location>
</feature>
<feature type="domain" description="Major facilitator superfamily (MFS) profile" evidence="10">
    <location>
        <begin position="10"/>
        <end position="434"/>
    </location>
</feature>
<evidence type="ECO:0000256" key="7">
    <source>
        <dbReference type="ARBA" id="ARBA00023136"/>
    </source>
</evidence>
<feature type="transmembrane region" description="Helical" evidence="9">
    <location>
        <begin position="383"/>
        <end position="406"/>
    </location>
</feature>
<evidence type="ECO:0000313" key="11">
    <source>
        <dbReference type="EMBL" id="AMT95123.1"/>
    </source>
</evidence>
<evidence type="ECO:0000256" key="5">
    <source>
        <dbReference type="ARBA" id="ARBA00022692"/>
    </source>
</evidence>
<feature type="transmembrane region" description="Helical" evidence="9">
    <location>
        <begin position="168"/>
        <end position="188"/>
    </location>
</feature>
<dbReference type="RefSeq" id="WP_062862607.1">
    <property type="nucleotide sequence ID" value="NZ_CP014869.1"/>
</dbReference>
<dbReference type="EMBL" id="CP014869">
    <property type="protein sequence ID" value="AMT95123.1"/>
    <property type="molecule type" value="Genomic_DNA"/>
</dbReference>
<dbReference type="PANTHER" id="PTHR43271">
    <property type="entry name" value="BLL2771 PROTEIN"/>
    <property type="match status" value="1"/>
</dbReference>
<feature type="transmembrane region" description="Helical" evidence="9">
    <location>
        <begin position="81"/>
        <end position="99"/>
    </location>
</feature>
<organism evidence="11 12">
    <name type="scientific">Brevibacterium linens</name>
    <dbReference type="NCBI Taxonomy" id="1703"/>
    <lineage>
        <taxon>Bacteria</taxon>
        <taxon>Bacillati</taxon>
        <taxon>Actinomycetota</taxon>
        <taxon>Actinomycetes</taxon>
        <taxon>Micrococcales</taxon>
        <taxon>Brevibacteriaceae</taxon>
        <taxon>Brevibacterium</taxon>
    </lineage>
</organism>
<dbReference type="GO" id="GO:0022857">
    <property type="term" value="F:transmembrane transporter activity"/>
    <property type="evidence" value="ECO:0007669"/>
    <property type="project" value="InterPro"/>
</dbReference>
<feature type="compositionally biased region" description="Basic and acidic residues" evidence="8">
    <location>
        <begin position="229"/>
        <end position="239"/>
    </location>
</feature>
<comment type="similarity">
    <text evidence="2">Belongs to the major facilitator superfamily.</text>
</comment>
<comment type="subcellular location">
    <subcellularLocation>
        <location evidence="1">Cell membrane</location>
        <topology evidence="1">Multi-pass membrane protein</topology>
    </subcellularLocation>
</comment>
<dbReference type="GO" id="GO:0005886">
    <property type="term" value="C:plasma membrane"/>
    <property type="evidence" value="ECO:0007669"/>
    <property type="project" value="UniProtKB-SubCell"/>
</dbReference>
<evidence type="ECO:0000256" key="1">
    <source>
        <dbReference type="ARBA" id="ARBA00004651"/>
    </source>
</evidence>
<dbReference type="Pfam" id="PF07690">
    <property type="entry name" value="MFS_1"/>
    <property type="match status" value="1"/>
</dbReference>
<dbReference type="InterPro" id="IPR011701">
    <property type="entry name" value="MFS"/>
</dbReference>
<keyword evidence="4" id="KW-1003">Cell membrane</keyword>
<feature type="compositionally biased region" description="Polar residues" evidence="8">
    <location>
        <begin position="207"/>
        <end position="217"/>
    </location>
</feature>
<evidence type="ECO:0000256" key="8">
    <source>
        <dbReference type="SAM" id="MobiDB-lite"/>
    </source>
</evidence>
<name>A0A144MJM7_BRELN</name>
<evidence type="ECO:0000256" key="2">
    <source>
        <dbReference type="ARBA" id="ARBA00008335"/>
    </source>
</evidence>
<keyword evidence="5 9" id="KW-0812">Transmembrane</keyword>
<keyword evidence="6 9" id="KW-1133">Transmembrane helix</keyword>
<keyword evidence="3" id="KW-0813">Transport</keyword>
<feature type="transmembrane region" description="Helical" evidence="9">
    <location>
        <begin position="105"/>
        <end position="126"/>
    </location>
</feature>